<dbReference type="RefSeq" id="WP_091448021.1">
    <property type="nucleotide sequence ID" value="NZ_FMZZ01000001.1"/>
</dbReference>
<dbReference type="EMBL" id="FMZZ01000001">
    <property type="protein sequence ID" value="SDC25269.1"/>
    <property type="molecule type" value="Genomic_DNA"/>
</dbReference>
<protein>
    <submittedName>
        <fullName evidence="1">Uncharacterized protein</fullName>
    </submittedName>
</protein>
<reference evidence="2" key="1">
    <citation type="submission" date="2016-10" db="EMBL/GenBank/DDBJ databases">
        <authorList>
            <person name="Varghese N."/>
            <person name="Submissions S."/>
        </authorList>
    </citation>
    <scope>NUCLEOTIDE SEQUENCE [LARGE SCALE GENOMIC DNA]</scope>
    <source>
        <strain evidence="2">IBRC-M 10403</strain>
    </source>
</reference>
<proteinExistence type="predicted"/>
<organism evidence="1 2">
    <name type="scientific">Actinokineospora iranica</name>
    <dbReference type="NCBI Taxonomy" id="1271860"/>
    <lineage>
        <taxon>Bacteria</taxon>
        <taxon>Bacillati</taxon>
        <taxon>Actinomycetota</taxon>
        <taxon>Actinomycetes</taxon>
        <taxon>Pseudonocardiales</taxon>
        <taxon>Pseudonocardiaceae</taxon>
        <taxon>Actinokineospora</taxon>
    </lineage>
</organism>
<evidence type="ECO:0000313" key="2">
    <source>
        <dbReference type="Proteomes" id="UP000199501"/>
    </source>
</evidence>
<dbReference type="Proteomes" id="UP000199501">
    <property type="component" value="Unassembled WGS sequence"/>
</dbReference>
<keyword evidence="2" id="KW-1185">Reference proteome</keyword>
<name>A0A1G6K2L2_9PSEU</name>
<sequence length="143" mass="15302">MTPPTTAFGGDGQPPPLIQAAHQVYALLALEQSFGSIPAHAQIKVLAIDGTQLAVAVAALGDEFLFGPAAPVPEGPPPFPAHRLTRAALALWRVIEHAVTAVLPRHDDRPVFPVEVWFETDAHTRDTTGFPPGVYSIETVEDR</sequence>
<accession>A0A1G6K2L2</accession>
<dbReference type="STRING" id="1271860.SAMN05216174_101685"/>
<gene>
    <name evidence="1" type="ORF">SAMN05216174_101685</name>
</gene>
<dbReference type="AlphaFoldDB" id="A0A1G6K2L2"/>
<evidence type="ECO:0000313" key="1">
    <source>
        <dbReference type="EMBL" id="SDC25269.1"/>
    </source>
</evidence>